<dbReference type="InterPro" id="IPR011990">
    <property type="entry name" value="TPR-like_helical_dom_sf"/>
</dbReference>
<name>A0A2S7KW78_9FLAO</name>
<proteinExistence type="predicted"/>
<keyword evidence="1" id="KW-0802">TPR repeat</keyword>
<dbReference type="InterPro" id="IPR012338">
    <property type="entry name" value="Beta-lactam/transpept-like"/>
</dbReference>
<dbReference type="PANTHER" id="PTHR46825">
    <property type="entry name" value="D-ALANYL-D-ALANINE-CARBOXYPEPTIDASE/ENDOPEPTIDASE AMPH"/>
    <property type="match status" value="1"/>
</dbReference>
<dbReference type="PANTHER" id="PTHR46825:SF9">
    <property type="entry name" value="BETA-LACTAMASE-RELATED DOMAIN-CONTAINING PROTEIN"/>
    <property type="match status" value="1"/>
</dbReference>
<reference evidence="3 4" key="1">
    <citation type="submission" date="2016-11" db="EMBL/GenBank/DDBJ databases">
        <title>Trade-off between light-utilization and light-protection in marine flavobacteria.</title>
        <authorList>
            <person name="Kumagai Y."/>
        </authorList>
    </citation>
    <scope>NUCLEOTIDE SEQUENCE [LARGE SCALE GENOMIC DNA]</scope>
    <source>
        <strain evidence="3 4">ATCC 700397</strain>
    </source>
</reference>
<dbReference type="Gene3D" id="1.25.40.10">
    <property type="entry name" value="Tetratricopeptide repeat domain"/>
    <property type="match status" value="1"/>
</dbReference>
<evidence type="ECO:0000313" key="3">
    <source>
        <dbReference type="EMBL" id="PQB06870.1"/>
    </source>
</evidence>
<dbReference type="PROSITE" id="PS50005">
    <property type="entry name" value="TPR"/>
    <property type="match status" value="1"/>
</dbReference>
<dbReference type="AlphaFoldDB" id="A0A2S7KW78"/>
<evidence type="ECO:0000256" key="1">
    <source>
        <dbReference type="PROSITE-ProRule" id="PRU00339"/>
    </source>
</evidence>
<keyword evidence="4" id="KW-1185">Reference proteome</keyword>
<feature type="repeat" description="TPR" evidence="1">
    <location>
        <begin position="425"/>
        <end position="458"/>
    </location>
</feature>
<dbReference type="InterPro" id="IPR050491">
    <property type="entry name" value="AmpC-like"/>
</dbReference>
<evidence type="ECO:0000259" key="2">
    <source>
        <dbReference type="Pfam" id="PF00144"/>
    </source>
</evidence>
<dbReference type="SUPFAM" id="SSF56601">
    <property type="entry name" value="beta-lactamase/transpeptidase-like"/>
    <property type="match status" value="1"/>
</dbReference>
<accession>A0A2S7KW78</accession>
<feature type="domain" description="Beta-lactamase-related" evidence="2">
    <location>
        <begin position="39"/>
        <end position="330"/>
    </location>
</feature>
<dbReference type="Proteomes" id="UP000239522">
    <property type="component" value="Unassembled WGS sequence"/>
</dbReference>
<dbReference type="SUPFAM" id="SSF48452">
    <property type="entry name" value="TPR-like"/>
    <property type="match status" value="1"/>
</dbReference>
<sequence length="474" mass="54131">MKLKFLLFLLSVIILNSCKNVSNPNITDVSRITNNQTLIDSLMKVSYERGVFNGNILVAKNNKIIYQNEFGYSDGSKSKELNPNSIFNLGSIGKEFNAVAIMMLKEKGLLNLEDKISKFEMHLPEWSNTISINHLLQYTSGLPRVNWRNVKNEKDIFVDLSKIKQLKFKPGSGYTYSINNIILQRKIIEKVSGMSFIDFVQSNILSPSNMKDALIDPRSDNPQLATPFNNDFINDKPMDIEITGWVHPTVNDMYNWIVSLHSGKLISEESLNQLFNSFSESSEAALGGGKFKNNKLLIHQHQGSSFNYESFIHYNAKEDLVIVLMTNNKNFKLREIAESIENISKGNSFLIPQKSVYLTIRQKCYDDVNEGIQLYKTLKKNYPDTYNFSNETELNRVGYKLVEKNQIEDAIEIFTLNAHLFPKSSNAFDSLAEAYGLFGMTSESLKNYKISLRLNPNNTNAKKQIERLKESLKN</sequence>
<dbReference type="InterPro" id="IPR001466">
    <property type="entry name" value="Beta-lactam-related"/>
</dbReference>
<dbReference type="Pfam" id="PF00144">
    <property type="entry name" value="Beta-lactamase"/>
    <property type="match status" value="1"/>
</dbReference>
<dbReference type="Gene3D" id="3.40.710.10">
    <property type="entry name" value="DD-peptidase/beta-lactamase superfamily"/>
    <property type="match status" value="1"/>
</dbReference>
<dbReference type="OrthoDB" id="9793489at2"/>
<gene>
    <name evidence="3" type="ORF">BST83_06670</name>
</gene>
<protein>
    <recommendedName>
        <fullName evidence="2">Beta-lactamase-related domain-containing protein</fullName>
    </recommendedName>
</protein>
<evidence type="ECO:0000313" key="4">
    <source>
        <dbReference type="Proteomes" id="UP000239522"/>
    </source>
</evidence>
<comment type="caution">
    <text evidence="3">The sequence shown here is derived from an EMBL/GenBank/DDBJ whole genome shotgun (WGS) entry which is preliminary data.</text>
</comment>
<dbReference type="EMBL" id="MQUA01000013">
    <property type="protein sequence ID" value="PQB06870.1"/>
    <property type="molecule type" value="Genomic_DNA"/>
</dbReference>
<organism evidence="3 4">
    <name type="scientific">Polaribacter filamentus</name>
    <dbReference type="NCBI Taxonomy" id="53483"/>
    <lineage>
        <taxon>Bacteria</taxon>
        <taxon>Pseudomonadati</taxon>
        <taxon>Bacteroidota</taxon>
        <taxon>Flavobacteriia</taxon>
        <taxon>Flavobacteriales</taxon>
        <taxon>Flavobacteriaceae</taxon>
    </lineage>
</organism>
<dbReference type="InterPro" id="IPR019734">
    <property type="entry name" value="TPR_rpt"/>
</dbReference>